<evidence type="ECO:0000259" key="2">
    <source>
        <dbReference type="PROSITE" id="PS50157"/>
    </source>
</evidence>
<protein>
    <submittedName>
        <fullName evidence="3">CSON004611 protein</fullName>
    </submittedName>
</protein>
<reference evidence="3" key="1">
    <citation type="submission" date="2018-07" db="EMBL/GenBank/DDBJ databases">
        <authorList>
            <person name="Quirk P.G."/>
            <person name="Krulwich T.A."/>
        </authorList>
    </citation>
    <scope>NUCLEOTIDE SEQUENCE</scope>
</reference>
<name>A0A336MVA9_CULSO</name>
<dbReference type="AlphaFoldDB" id="A0A336MVA9"/>
<proteinExistence type="predicted"/>
<dbReference type="GO" id="GO:0008270">
    <property type="term" value="F:zinc ion binding"/>
    <property type="evidence" value="ECO:0007669"/>
    <property type="project" value="UniProtKB-KW"/>
</dbReference>
<dbReference type="InterPro" id="IPR013087">
    <property type="entry name" value="Znf_C2H2_type"/>
</dbReference>
<dbReference type="SMART" id="SM00355">
    <property type="entry name" value="ZnF_C2H2"/>
    <property type="match status" value="2"/>
</dbReference>
<keyword evidence="1" id="KW-0862">Zinc</keyword>
<dbReference type="EMBL" id="UFQT01001935">
    <property type="protein sequence ID" value="SSX32177.1"/>
    <property type="molecule type" value="Genomic_DNA"/>
</dbReference>
<accession>A0A336MVA9</accession>
<keyword evidence="1" id="KW-0863">Zinc-finger</keyword>
<dbReference type="VEuPathDB" id="VectorBase:CSON004611"/>
<dbReference type="PROSITE" id="PS00028">
    <property type="entry name" value="ZINC_FINGER_C2H2_1"/>
    <property type="match status" value="1"/>
</dbReference>
<dbReference type="PROSITE" id="PS50157">
    <property type="entry name" value="ZINC_FINGER_C2H2_2"/>
    <property type="match status" value="1"/>
</dbReference>
<gene>
    <name evidence="3" type="primary">CSON004611</name>
</gene>
<keyword evidence="1" id="KW-0479">Metal-binding</keyword>
<organism evidence="3">
    <name type="scientific">Culicoides sonorensis</name>
    <name type="common">Biting midge</name>
    <dbReference type="NCBI Taxonomy" id="179676"/>
    <lineage>
        <taxon>Eukaryota</taxon>
        <taxon>Metazoa</taxon>
        <taxon>Ecdysozoa</taxon>
        <taxon>Arthropoda</taxon>
        <taxon>Hexapoda</taxon>
        <taxon>Insecta</taxon>
        <taxon>Pterygota</taxon>
        <taxon>Neoptera</taxon>
        <taxon>Endopterygota</taxon>
        <taxon>Diptera</taxon>
        <taxon>Nematocera</taxon>
        <taxon>Chironomoidea</taxon>
        <taxon>Ceratopogonidae</taxon>
        <taxon>Ceratopogoninae</taxon>
        <taxon>Culicoides</taxon>
        <taxon>Monoculicoides</taxon>
    </lineage>
</organism>
<evidence type="ECO:0000256" key="1">
    <source>
        <dbReference type="PROSITE-ProRule" id="PRU00042"/>
    </source>
</evidence>
<sequence length="199" mass="22835">MYTMNVYKSFISNSFQIMYEDYKKEKKIIVRPTDTDTHVISTTIIKNRPLIETIEIITPEENSSTKILEITPSEQSKAIETPSLPSAQSAQNVTLIVVNEQTTRRLTESGQIRYFCPQCNVRYVKFKYLKTHLKDCGNEFKCDKCPSTFKQRRTFVLHMKEKHGTIVKIETTSQANVEGNSKSTIKAETKVESSFGAFE</sequence>
<feature type="domain" description="C2H2-type" evidence="2">
    <location>
        <begin position="140"/>
        <end position="163"/>
    </location>
</feature>
<evidence type="ECO:0000313" key="3">
    <source>
        <dbReference type="EMBL" id="SSX32177.1"/>
    </source>
</evidence>
<dbReference type="Gene3D" id="3.30.160.60">
    <property type="entry name" value="Classic Zinc Finger"/>
    <property type="match status" value="1"/>
</dbReference>